<dbReference type="AlphaFoldDB" id="A0A8K0IBR4"/>
<name>A0A8K0IBR4_COCNU</name>
<proteinExistence type="predicted"/>
<reference evidence="1" key="1">
    <citation type="journal article" date="2017" name="Gigascience">
        <title>The genome draft of coconut (Cocos nucifera).</title>
        <authorList>
            <person name="Xiao Y."/>
            <person name="Xu P."/>
            <person name="Fan H."/>
            <person name="Baudouin L."/>
            <person name="Xia W."/>
            <person name="Bocs S."/>
            <person name="Xu J."/>
            <person name="Li Q."/>
            <person name="Guo A."/>
            <person name="Zhou L."/>
            <person name="Li J."/>
            <person name="Wu Y."/>
            <person name="Ma Z."/>
            <person name="Armero A."/>
            <person name="Issali A.E."/>
            <person name="Liu N."/>
            <person name="Peng M."/>
            <person name="Yang Y."/>
        </authorList>
    </citation>
    <scope>NUCLEOTIDE SEQUENCE</scope>
    <source>
        <tissue evidence="1">Spear leaf of Hainan Tall coconut</tissue>
    </source>
</reference>
<protein>
    <submittedName>
        <fullName evidence="1">Uncharacterized protein</fullName>
    </submittedName>
</protein>
<reference evidence="1" key="2">
    <citation type="submission" date="2019-07" db="EMBL/GenBank/DDBJ databases">
        <authorList>
            <person name="Yang Y."/>
            <person name="Bocs S."/>
            <person name="Baudouin L."/>
        </authorList>
    </citation>
    <scope>NUCLEOTIDE SEQUENCE</scope>
    <source>
        <tissue evidence="1">Spear leaf of Hainan Tall coconut</tissue>
    </source>
</reference>
<dbReference type="EMBL" id="CM017877">
    <property type="protein sequence ID" value="KAG1347388.1"/>
    <property type="molecule type" value="Genomic_DNA"/>
</dbReference>
<dbReference type="Proteomes" id="UP000797356">
    <property type="component" value="Chromosome 6"/>
</dbReference>
<comment type="caution">
    <text evidence="1">The sequence shown here is derived from an EMBL/GenBank/DDBJ whole genome shotgun (WGS) entry which is preliminary data.</text>
</comment>
<keyword evidence="2" id="KW-1185">Reference proteome</keyword>
<evidence type="ECO:0000313" key="2">
    <source>
        <dbReference type="Proteomes" id="UP000797356"/>
    </source>
</evidence>
<sequence>MPRRKVLVGESKLCQKIRDKFLASLRTRLPDSKMVSAVSFVREPKANVDELPLPSTIIRSPSSLNIAVAQTLGAEEAEFEGVVGRKKYPSIFDVIHDITHLGEGLVGFNLIKRKLEGDLRDAKA</sequence>
<accession>A0A8K0IBR4</accession>
<evidence type="ECO:0000313" key="1">
    <source>
        <dbReference type="EMBL" id="KAG1347388.1"/>
    </source>
</evidence>
<organism evidence="1 2">
    <name type="scientific">Cocos nucifera</name>
    <name type="common">Coconut palm</name>
    <dbReference type="NCBI Taxonomy" id="13894"/>
    <lineage>
        <taxon>Eukaryota</taxon>
        <taxon>Viridiplantae</taxon>
        <taxon>Streptophyta</taxon>
        <taxon>Embryophyta</taxon>
        <taxon>Tracheophyta</taxon>
        <taxon>Spermatophyta</taxon>
        <taxon>Magnoliopsida</taxon>
        <taxon>Liliopsida</taxon>
        <taxon>Arecaceae</taxon>
        <taxon>Arecoideae</taxon>
        <taxon>Cocoseae</taxon>
        <taxon>Attaleinae</taxon>
        <taxon>Cocos</taxon>
    </lineage>
</organism>
<gene>
    <name evidence="1" type="ORF">COCNU_06G012170</name>
</gene>